<sequence length="382" mass="44919">MSREKRESEYPIQLESQFIIRLPQEPAKILSELIKSGENFKNRLRILINDDSRHGELRLDHWLLHAKIVDLPTIVESWKTIDRKSLYKSADICQMMICKEEFDETTDEETPSKNKKKDPLKVDKKYLWPHGITPPTKNVRRRRFRKTLRKKCAESPEIEKEVKRLLRADNEAVSFTWEVVIEEDEQVNKIDSTDLFSHKEKNVKNVYHKNIKVSNETSKVEDIFGGALSDSDVDDENEKADRKDSGLPPYQSSLTEINSLHRLEPMKGDNLSRELKADTFVCDKKKTHKSSSYRTNKPSSSYKIDDIRQQQPTSSSNDNLTLLQELTTELEELKQRRQRTQLEISKLENMTLRQRFQDILKTINKEIIMKEMDYHKLKSQTK</sequence>
<reference evidence="8" key="1">
    <citation type="submission" date="2022-03" db="EMBL/GenBank/DDBJ databases">
        <authorList>
            <person name="Tunstrom K."/>
        </authorList>
    </citation>
    <scope>NUCLEOTIDE SEQUENCE</scope>
</reference>
<keyword evidence="4" id="KW-0804">Transcription</keyword>
<dbReference type="PANTHER" id="PTHR12228:SF0">
    <property type="entry name" value="TATA-BOX BINDING PROTEIN ASSOCIATED FACTOR 7"/>
    <property type="match status" value="1"/>
</dbReference>
<dbReference type="InterPro" id="IPR037817">
    <property type="entry name" value="TAF7"/>
</dbReference>
<name>A0AAU9VD97_EUPED</name>
<evidence type="ECO:0000313" key="9">
    <source>
        <dbReference type="Proteomes" id="UP001153954"/>
    </source>
</evidence>
<accession>A0AAU9VD97</accession>
<dbReference type="EMBL" id="CAKOGL010000031">
    <property type="protein sequence ID" value="CAH2108256.1"/>
    <property type="molecule type" value="Genomic_DNA"/>
</dbReference>
<feature type="compositionally biased region" description="Polar residues" evidence="6">
    <location>
        <begin position="309"/>
        <end position="319"/>
    </location>
</feature>
<feature type="compositionally biased region" description="Polar residues" evidence="6">
    <location>
        <begin position="292"/>
        <end position="302"/>
    </location>
</feature>
<dbReference type="SMART" id="SM01370">
    <property type="entry name" value="TAFII55_N"/>
    <property type="match status" value="1"/>
</dbReference>
<comment type="similarity">
    <text evidence="2">Belongs to the TAF7 family.</text>
</comment>
<dbReference type="GO" id="GO:0051123">
    <property type="term" value="P:RNA polymerase II preinitiation complex assembly"/>
    <property type="evidence" value="ECO:0007669"/>
    <property type="project" value="TreeGrafter"/>
</dbReference>
<dbReference type="PANTHER" id="PTHR12228">
    <property type="entry name" value="TRANSCRIPTION INITIATION FACTOR TFIID 55 KD SUBUNIT-RELATED"/>
    <property type="match status" value="1"/>
</dbReference>
<evidence type="ECO:0000256" key="1">
    <source>
        <dbReference type="ARBA" id="ARBA00004123"/>
    </source>
</evidence>
<protein>
    <recommendedName>
        <fullName evidence="7">TAFII55 protein conserved region domain-containing protein</fullName>
    </recommendedName>
</protein>
<comment type="caution">
    <text evidence="8">The sequence shown here is derived from an EMBL/GenBank/DDBJ whole genome shotgun (WGS) entry which is preliminary data.</text>
</comment>
<feature type="region of interest" description="Disordered" evidence="6">
    <location>
        <begin position="226"/>
        <end position="252"/>
    </location>
</feature>
<keyword evidence="9" id="KW-1185">Reference proteome</keyword>
<dbReference type="CDD" id="cd08047">
    <property type="entry name" value="TAF7"/>
    <property type="match status" value="1"/>
</dbReference>
<evidence type="ECO:0000313" key="8">
    <source>
        <dbReference type="EMBL" id="CAH2108256.1"/>
    </source>
</evidence>
<evidence type="ECO:0000256" key="2">
    <source>
        <dbReference type="ARBA" id="ARBA00009368"/>
    </source>
</evidence>
<evidence type="ECO:0000259" key="7">
    <source>
        <dbReference type="SMART" id="SM01370"/>
    </source>
</evidence>
<dbReference type="AlphaFoldDB" id="A0AAU9VD97"/>
<feature type="region of interest" description="Disordered" evidence="6">
    <location>
        <begin position="286"/>
        <end position="320"/>
    </location>
</feature>
<keyword evidence="3" id="KW-0805">Transcription regulation</keyword>
<dbReference type="GO" id="GO:0005669">
    <property type="term" value="C:transcription factor TFIID complex"/>
    <property type="evidence" value="ECO:0007669"/>
    <property type="project" value="InterPro"/>
</dbReference>
<gene>
    <name evidence="8" type="ORF">EEDITHA_LOCUS22208</name>
</gene>
<dbReference type="GO" id="GO:0016251">
    <property type="term" value="F:RNA polymerase II general transcription initiation factor activity"/>
    <property type="evidence" value="ECO:0007669"/>
    <property type="project" value="TreeGrafter"/>
</dbReference>
<proteinExistence type="inferred from homology"/>
<evidence type="ECO:0000256" key="6">
    <source>
        <dbReference type="SAM" id="MobiDB-lite"/>
    </source>
</evidence>
<feature type="domain" description="TAFII55 protein conserved region" evidence="7">
    <location>
        <begin position="14"/>
        <end position="174"/>
    </location>
</feature>
<keyword evidence="5" id="KW-0539">Nucleus</keyword>
<dbReference type="Pfam" id="PF04658">
    <property type="entry name" value="TAFII55_N"/>
    <property type="match status" value="1"/>
</dbReference>
<organism evidence="8 9">
    <name type="scientific">Euphydryas editha</name>
    <name type="common">Edith's checkerspot</name>
    <dbReference type="NCBI Taxonomy" id="104508"/>
    <lineage>
        <taxon>Eukaryota</taxon>
        <taxon>Metazoa</taxon>
        <taxon>Ecdysozoa</taxon>
        <taxon>Arthropoda</taxon>
        <taxon>Hexapoda</taxon>
        <taxon>Insecta</taxon>
        <taxon>Pterygota</taxon>
        <taxon>Neoptera</taxon>
        <taxon>Endopterygota</taxon>
        <taxon>Lepidoptera</taxon>
        <taxon>Glossata</taxon>
        <taxon>Ditrysia</taxon>
        <taxon>Papilionoidea</taxon>
        <taxon>Nymphalidae</taxon>
        <taxon>Nymphalinae</taxon>
        <taxon>Euphydryas</taxon>
    </lineage>
</organism>
<comment type="subcellular location">
    <subcellularLocation>
        <location evidence="1">Nucleus</location>
    </subcellularLocation>
</comment>
<evidence type="ECO:0000256" key="5">
    <source>
        <dbReference type="ARBA" id="ARBA00023242"/>
    </source>
</evidence>
<dbReference type="Proteomes" id="UP001153954">
    <property type="component" value="Unassembled WGS sequence"/>
</dbReference>
<evidence type="ECO:0000256" key="4">
    <source>
        <dbReference type="ARBA" id="ARBA00023163"/>
    </source>
</evidence>
<dbReference type="InterPro" id="IPR006751">
    <property type="entry name" value="TAFII55_prot_cons_reg"/>
</dbReference>
<evidence type="ECO:0000256" key="3">
    <source>
        <dbReference type="ARBA" id="ARBA00023015"/>
    </source>
</evidence>